<dbReference type="Proteomes" id="UP000634308">
    <property type="component" value="Unassembled WGS sequence"/>
</dbReference>
<accession>A0ABQ2RVD2</accession>
<protein>
    <submittedName>
        <fullName evidence="1">Uncharacterized protein</fullName>
    </submittedName>
</protein>
<evidence type="ECO:0000313" key="1">
    <source>
        <dbReference type="EMBL" id="GGR68309.1"/>
    </source>
</evidence>
<comment type="caution">
    <text evidence="1">The sequence shown here is derived from an EMBL/GenBank/DDBJ whole genome shotgun (WGS) entry which is preliminary data.</text>
</comment>
<name>A0ABQ2RVD2_9DEIO</name>
<proteinExistence type="predicted"/>
<dbReference type="EMBL" id="BMQM01000027">
    <property type="protein sequence ID" value="GGR68309.1"/>
    <property type="molecule type" value="Genomic_DNA"/>
</dbReference>
<sequence length="144" mass="15127">MNLKRQLSSFLRVPERVTLLFTGRADGTAAPVTPADPLPVTVMGGSGGDAPLQVTDVYAPQVLMAGAEQALSVPPGANRALLRVVTGRAQFGLLGTTDTPLVGEGSGLDDLRDLHLHALRVTVEEGGAVRVDYWREGTPALEVM</sequence>
<gene>
    <name evidence="1" type="ORF">GCM10008959_33010</name>
</gene>
<reference evidence="2" key="1">
    <citation type="journal article" date="2019" name="Int. J. Syst. Evol. Microbiol.">
        <title>The Global Catalogue of Microorganisms (GCM) 10K type strain sequencing project: providing services to taxonomists for standard genome sequencing and annotation.</title>
        <authorList>
            <consortium name="The Broad Institute Genomics Platform"/>
            <consortium name="The Broad Institute Genome Sequencing Center for Infectious Disease"/>
            <person name="Wu L."/>
            <person name="Ma J."/>
        </authorList>
    </citation>
    <scope>NUCLEOTIDE SEQUENCE [LARGE SCALE GENOMIC DNA]</scope>
    <source>
        <strain evidence="2">JCM 31404</strain>
    </source>
</reference>
<organism evidence="1 2">
    <name type="scientific">Deinococcus seoulensis</name>
    <dbReference type="NCBI Taxonomy" id="1837379"/>
    <lineage>
        <taxon>Bacteria</taxon>
        <taxon>Thermotogati</taxon>
        <taxon>Deinococcota</taxon>
        <taxon>Deinococci</taxon>
        <taxon>Deinococcales</taxon>
        <taxon>Deinococcaceae</taxon>
        <taxon>Deinococcus</taxon>
    </lineage>
</organism>
<dbReference type="RefSeq" id="WP_189066085.1">
    <property type="nucleotide sequence ID" value="NZ_BMQM01000027.1"/>
</dbReference>
<keyword evidence="2" id="KW-1185">Reference proteome</keyword>
<evidence type="ECO:0000313" key="2">
    <source>
        <dbReference type="Proteomes" id="UP000634308"/>
    </source>
</evidence>